<dbReference type="EMBL" id="JAAAIP010000414">
    <property type="protein sequence ID" value="KAG0317626.1"/>
    <property type="molecule type" value="Genomic_DNA"/>
</dbReference>
<evidence type="ECO:0000313" key="2">
    <source>
        <dbReference type="EMBL" id="KAG0317626.1"/>
    </source>
</evidence>
<sequence length="75" mass="8132">MCGAIELVALDGLIIVGVILLIVWILALAGVFTVGTGPLEHIFIVLAVIFIIAWIFTRFCYGRGRTGYGGRRILV</sequence>
<evidence type="ECO:0000313" key="3">
    <source>
        <dbReference type="Proteomes" id="UP000738325"/>
    </source>
</evidence>
<organism evidence="2 3">
    <name type="scientific">Dissophora globulifera</name>
    <dbReference type="NCBI Taxonomy" id="979702"/>
    <lineage>
        <taxon>Eukaryota</taxon>
        <taxon>Fungi</taxon>
        <taxon>Fungi incertae sedis</taxon>
        <taxon>Mucoromycota</taxon>
        <taxon>Mortierellomycotina</taxon>
        <taxon>Mortierellomycetes</taxon>
        <taxon>Mortierellales</taxon>
        <taxon>Mortierellaceae</taxon>
        <taxon>Dissophora</taxon>
    </lineage>
</organism>
<keyword evidence="1" id="KW-0472">Membrane</keyword>
<name>A0A9P6RE72_9FUNG</name>
<proteinExistence type="predicted"/>
<keyword evidence="3" id="KW-1185">Reference proteome</keyword>
<feature type="transmembrane region" description="Helical" evidence="1">
    <location>
        <begin position="12"/>
        <end position="35"/>
    </location>
</feature>
<keyword evidence="1" id="KW-0812">Transmembrane</keyword>
<dbReference type="Proteomes" id="UP000738325">
    <property type="component" value="Unassembled WGS sequence"/>
</dbReference>
<feature type="transmembrane region" description="Helical" evidence="1">
    <location>
        <begin position="41"/>
        <end position="61"/>
    </location>
</feature>
<keyword evidence="1" id="KW-1133">Transmembrane helix</keyword>
<protein>
    <submittedName>
        <fullName evidence="2">Uncharacterized protein</fullName>
    </submittedName>
</protein>
<dbReference type="AlphaFoldDB" id="A0A9P6RE72"/>
<accession>A0A9P6RE72</accession>
<comment type="caution">
    <text evidence="2">The sequence shown here is derived from an EMBL/GenBank/DDBJ whole genome shotgun (WGS) entry which is preliminary data.</text>
</comment>
<gene>
    <name evidence="2" type="ORF">BGZ99_006197</name>
</gene>
<evidence type="ECO:0000256" key="1">
    <source>
        <dbReference type="SAM" id="Phobius"/>
    </source>
</evidence>
<reference evidence="2" key="1">
    <citation type="journal article" date="2020" name="Fungal Divers.">
        <title>Resolving the Mortierellaceae phylogeny through synthesis of multi-gene phylogenetics and phylogenomics.</title>
        <authorList>
            <person name="Vandepol N."/>
            <person name="Liber J."/>
            <person name="Desiro A."/>
            <person name="Na H."/>
            <person name="Kennedy M."/>
            <person name="Barry K."/>
            <person name="Grigoriev I.V."/>
            <person name="Miller A.N."/>
            <person name="O'Donnell K."/>
            <person name="Stajich J.E."/>
            <person name="Bonito G."/>
        </authorList>
    </citation>
    <scope>NUCLEOTIDE SEQUENCE</scope>
    <source>
        <strain evidence="2">REB-010B</strain>
    </source>
</reference>